<dbReference type="Pfam" id="PF11658">
    <property type="entry name" value="CBP_BcsG"/>
    <property type="match status" value="1"/>
</dbReference>
<comment type="caution">
    <text evidence="4">The sequence shown here is derived from an EMBL/GenBank/DDBJ whole genome shotgun (WGS) entry which is preliminary data.</text>
</comment>
<evidence type="ECO:0000256" key="1">
    <source>
        <dbReference type="SAM" id="Phobius"/>
    </source>
</evidence>
<evidence type="ECO:0000313" key="3">
    <source>
        <dbReference type="EMBL" id="PTB90388.1"/>
    </source>
</evidence>
<evidence type="ECO:0000313" key="5">
    <source>
        <dbReference type="Proteomes" id="UP000241514"/>
    </source>
</evidence>
<feature type="transmembrane region" description="Helical" evidence="1">
    <location>
        <begin position="139"/>
        <end position="157"/>
    </location>
</feature>
<evidence type="ECO:0000313" key="4">
    <source>
        <dbReference type="EMBL" id="PTB90467.1"/>
    </source>
</evidence>
<sequence length="545" mass="61483">MSRPSFYFRHREQLLSRNIFGWPGLGGWSFYFLIKVGLVYFGYIELKLLFNLALIALLVVPLPYKSLAIFRFILALPAAMALLYAESYLPPFNRLLQQWEQFSAFSWQYMLELAGRVIQVEYLAILIVCWIVYLYLARVLRMTVIAIGGILSIPLFITSTNDAAINNTVQTTIPDTIQLQGQVQTTTNNPNDFLGNFYREQAEILIPIDNQQAPDMDILIVNICSLSWDDLALTNLDNHPLFSRVDMILENYNSASSYSGPAALRLLKAHCGHRPHEDLFESEPQCLLETNLAAVGIEVELLMNHDGEFDNFTSLLNEYGGVSRSQLDQLSQFPVAMEGFDQQPIYEDLPILLDWMERTSDREISTLGFYNTTSLHDGNRLPGFSGNSLESFDVRANNLLDDLLRLDDAIRESGRNILVIIAPEHGAAIRGDRMQMPGLREIPSPALTHVPVLVTLYGEGLEKSNQPAIRVDTQTSPIAISTIISRVIRQLPFNGGSYDPNAVAESLPRVPWVAENQDVKVMDYNNQYILKLGNQSWIRYPGATK</sequence>
<accession>A0A2T4D9D6</accession>
<feature type="transmembrane region" description="Helical" evidence="1">
    <location>
        <begin position="48"/>
        <end position="64"/>
    </location>
</feature>
<dbReference type="AlphaFoldDB" id="A0A2T4D9D6"/>
<gene>
    <name evidence="4" type="primary">bcsG</name>
    <name evidence="4" type="ORF">C9927_00015</name>
    <name evidence="3" type="ORF">C9928_00350</name>
    <name evidence="2" type="ORF">C9940_03450</name>
</gene>
<keyword evidence="1" id="KW-0472">Membrane</keyword>
<keyword evidence="1" id="KW-0812">Transmembrane</keyword>
<reference evidence="5 6" key="1">
    <citation type="submission" date="2018-03" db="EMBL/GenBank/DDBJ databases">
        <title>Cross-interface Injection: A General Nanoliter Liquid Handling Method Applied to Single Cells Genome Amplification Automated Nanoliter Liquid Handling Applied to Single Cell Multiple Displacement Amplification.</title>
        <authorList>
            <person name="Yun J."/>
            <person name="Xu P."/>
            <person name="Xu J."/>
            <person name="Dai X."/>
            <person name="Wang Y."/>
            <person name="Zheng X."/>
            <person name="Cao C."/>
            <person name="Yi Q."/>
            <person name="Zhu Y."/>
            <person name="Wang L."/>
            <person name="Dong Z."/>
            <person name="Huang Y."/>
            <person name="Huang L."/>
            <person name="Du W."/>
        </authorList>
    </citation>
    <scope>NUCLEOTIDE SEQUENCE [LARGE SCALE GENOMIC DNA]</scope>
    <source>
        <strain evidence="4 6">A12-4</strain>
        <strain evidence="3 5">A9-4</strain>
        <strain evidence="2">Z-D3-2</strain>
    </source>
</reference>
<feature type="transmembrane region" description="Helical" evidence="1">
    <location>
        <begin position="109"/>
        <end position="132"/>
    </location>
</feature>
<feature type="transmembrane region" description="Helical" evidence="1">
    <location>
        <begin position="69"/>
        <end position="89"/>
    </location>
</feature>
<evidence type="ECO:0000313" key="2">
    <source>
        <dbReference type="EMBL" id="PTB86188.1"/>
    </source>
</evidence>
<dbReference type="Proteomes" id="UP000242087">
    <property type="component" value="Unassembled WGS sequence"/>
</dbReference>
<name>A0A2T4D9D6_9GAMM</name>
<proteinExistence type="predicted"/>
<keyword evidence="1" id="KW-1133">Transmembrane helix</keyword>
<protein>
    <submittedName>
        <fullName evidence="4">Cellulose biosynthesis protein BcsG</fullName>
    </submittedName>
</protein>
<evidence type="ECO:0000313" key="6">
    <source>
        <dbReference type="Proteomes" id="UP000242087"/>
    </source>
</evidence>
<dbReference type="NCBIfam" id="TIGR03368">
    <property type="entry name" value="cellulose_yhjU"/>
    <property type="match status" value="1"/>
</dbReference>
<dbReference type="Proteomes" id="UP000241514">
    <property type="component" value="Unassembled WGS sequence"/>
</dbReference>
<organism evidence="4 6">
    <name type="scientific">Pseudidiomarina aestuarii</name>
    <dbReference type="NCBI Taxonomy" id="624146"/>
    <lineage>
        <taxon>Bacteria</taxon>
        <taxon>Pseudomonadati</taxon>
        <taxon>Pseudomonadota</taxon>
        <taxon>Gammaproteobacteria</taxon>
        <taxon>Alteromonadales</taxon>
        <taxon>Idiomarinaceae</taxon>
        <taxon>Pseudidiomarina</taxon>
    </lineage>
</organism>
<dbReference type="EMBL" id="PYVG01000001">
    <property type="protein sequence ID" value="PTB90388.1"/>
    <property type="molecule type" value="Genomic_DNA"/>
</dbReference>
<dbReference type="EMBL" id="PYVF01000001">
    <property type="protein sequence ID" value="PTB90467.1"/>
    <property type="molecule type" value="Genomic_DNA"/>
</dbReference>
<dbReference type="EMBL" id="PYVN01000032">
    <property type="protein sequence ID" value="PTB86188.1"/>
    <property type="molecule type" value="Genomic_DNA"/>
</dbReference>
<dbReference type="InterPro" id="IPR017744">
    <property type="entry name" value="BcsG"/>
</dbReference>